<evidence type="ECO:0000313" key="2">
    <source>
        <dbReference type="Proteomes" id="UP000218899"/>
    </source>
</evidence>
<name>A0A1B4VDQ5_9GAMM</name>
<dbReference type="GO" id="GO:0016787">
    <property type="term" value="F:hydrolase activity"/>
    <property type="evidence" value="ECO:0007669"/>
    <property type="project" value="UniProtKB-ARBA"/>
</dbReference>
<dbReference type="PANTHER" id="PTHR10151">
    <property type="entry name" value="ECTONUCLEOTIDE PYROPHOSPHATASE/PHOSPHODIESTERASE"/>
    <property type="match status" value="1"/>
</dbReference>
<accession>A0A1B4VDQ5</accession>
<gene>
    <name evidence="1" type="ORF">SVA_2015</name>
</gene>
<reference evidence="1 2" key="1">
    <citation type="submission" date="2015-08" db="EMBL/GenBank/DDBJ databases">
        <title>Complete genome sequence of Sulfurifustis variabilis.</title>
        <authorList>
            <person name="Miura A."/>
            <person name="Kojima H."/>
            <person name="Fukui M."/>
        </authorList>
    </citation>
    <scope>NUCLEOTIDE SEQUENCE [LARGE SCALE GENOMIC DNA]</scope>
    <source>
        <strain evidence="2">skN76</strain>
    </source>
</reference>
<organism evidence="1 2">
    <name type="scientific">Sulfurifustis variabilis</name>
    <dbReference type="NCBI Taxonomy" id="1675686"/>
    <lineage>
        <taxon>Bacteria</taxon>
        <taxon>Pseudomonadati</taxon>
        <taxon>Pseudomonadota</taxon>
        <taxon>Gammaproteobacteria</taxon>
        <taxon>Acidiferrobacterales</taxon>
        <taxon>Acidiferrobacteraceae</taxon>
        <taxon>Sulfurifustis</taxon>
    </lineage>
</organism>
<dbReference type="InterPro" id="IPR017850">
    <property type="entry name" value="Alkaline_phosphatase_core_sf"/>
</dbReference>
<evidence type="ECO:0000313" key="1">
    <source>
        <dbReference type="EMBL" id="BAU48567.1"/>
    </source>
</evidence>
<keyword evidence="2" id="KW-1185">Reference proteome</keyword>
<proteinExistence type="predicted"/>
<protein>
    <submittedName>
        <fullName evidence="1">Nucleotide pyrophosphatase</fullName>
    </submittedName>
</protein>
<sequence length="530" mass="59868">MTRTLFIGMDGATFTILDDLIQDVPGRGVVMPFLKGLIENGVRAKLRSTANPLTPPAWVSLMTGRSPGHHGVFDFLRAEERGEEVYFTLSDARDIRTETIWSIASRQERSVVSLNFPITAPPRPVRGSLVPGFVPWKHLRRNSLPAGLFDRLKGIDGFNPRELAWDFEQEKLAMEELGPQEVEQWVRYHLVREDQWFFIAEKLLREDRPDLMAVMFDGTDKIQHQAWAYIDPRMPADDSPQAAGIRDACYEYFRKLDGYVRRLVALAPEAQVYIASDHGFTVSTEIVRINAYLHQKGYLAWRTADDSETSRRRDRSWFANLDWHKTLAYCRTPSSNGVWIRVSNRPGEPGVPRAEYEAFRQRLIGDLEALRDPATGERIIRAIHCREDVFPGPAMSDAPDLSLELRDYGFVSISNVEPVVEARGQPAGTHHPDGVFIASGPGIRRGETAERRRIMDVAATLLYSLGLSVPRDFEGVVPETFFTDEHLGKHGVRIGAATLPVAQFEAPGGQIADDEKDKIIEQLRMLGYME</sequence>
<dbReference type="EMBL" id="AP014936">
    <property type="protein sequence ID" value="BAU48567.1"/>
    <property type="molecule type" value="Genomic_DNA"/>
</dbReference>
<dbReference type="PANTHER" id="PTHR10151:SF120">
    <property type="entry name" value="BIS(5'-ADENOSYL)-TRIPHOSPHATASE"/>
    <property type="match status" value="1"/>
</dbReference>
<dbReference type="Gene3D" id="3.40.720.10">
    <property type="entry name" value="Alkaline Phosphatase, subunit A"/>
    <property type="match status" value="2"/>
</dbReference>
<dbReference type="InterPro" id="IPR002591">
    <property type="entry name" value="Phosphodiest/P_Trfase"/>
</dbReference>
<dbReference type="Proteomes" id="UP000218899">
    <property type="component" value="Chromosome"/>
</dbReference>
<dbReference type="Pfam" id="PF01663">
    <property type="entry name" value="Phosphodiest"/>
    <property type="match status" value="1"/>
</dbReference>
<dbReference type="KEGG" id="sva:SVA_2015"/>
<dbReference type="RefSeq" id="WP_169924048.1">
    <property type="nucleotide sequence ID" value="NZ_AP014936.1"/>
</dbReference>
<dbReference type="SUPFAM" id="SSF53649">
    <property type="entry name" value="Alkaline phosphatase-like"/>
    <property type="match status" value="1"/>
</dbReference>
<dbReference type="AlphaFoldDB" id="A0A1B4VDQ5"/>